<accession>A0ABU9E2D9</accession>
<evidence type="ECO:0000256" key="1">
    <source>
        <dbReference type="SAM" id="SignalP"/>
    </source>
</evidence>
<name>A0ABU9E2D9_9FLAO</name>
<keyword evidence="3" id="KW-1185">Reference proteome</keyword>
<proteinExistence type="predicted"/>
<protein>
    <recommendedName>
        <fullName evidence="4">Transporter</fullName>
    </recommendedName>
</protein>
<dbReference type="RefSeq" id="WP_187661196.1">
    <property type="nucleotide sequence ID" value="NZ_JACTAB010000010.1"/>
</dbReference>
<organism evidence="2 3">
    <name type="scientific">Flavobacterium buctense</name>
    <dbReference type="NCBI Taxonomy" id="1648146"/>
    <lineage>
        <taxon>Bacteria</taxon>
        <taxon>Pseudomonadati</taxon>
        <taxon>Bacteroidota</taxon>
        <taxon>Flavobacteriia</taxon>
        <taxon>Flavobacteriales</taxon>
        <taxon>Flavobacteriaceae</taxon>
        <taxon>Flavobacterium</taxon>
    </lineage>
</organism>
<dbReference type="Proteomes" id="UP001491349">
    <property type="component" value="Unassembled WGS sequence"/>
</dbReference>
<keyword evidence="1" id="KW-0732">Signal</keyword>
<evidence type="ECO:0000313" key="3">
    <source>
        <dbReference type="Proteomes" id="UP001491349"/>
    </source>
</evidence>
<evidence type="ECO:0008006" key="4">
    <source>
        <dbReference type="Google" id="ProtNLM"/>
    </source>
</evidence>
<gene>
    <name evidence="2" type="ORF">WMW71_10705</name>
</gene>
<dbReference type="EMBL" id="JBBPCB010000006">
    <property type="protein sequence ID" value="MEK8180808.1"/>
    <property type="molecule type" value="Genomic_DNA"/>
</dbReference>
<comment type="caution">
    <text evidence="2">The sequence shown here is derived from an EMBL/GenBank/DDBJ whole genome shotgun (WGS) entry which is preliminary data.</text>
</comment>
<sequence length="258" mass="28799">MKTVFYLRSLLLASFLFTSTIQAQDTGEGKKEIDPSNPTNLYTQVNGNLEYQDGKTANLYGLRVNVQYAFNPDNLMLLELPLLHNDLTNKTGFGDMRVRYFHVAKKGITKNFIAIVPFADISIPIGNYENGLGTSSWSLAGGVVGGFIINQKLSLFPGVSYVHITKPSTDVIPEAFKYSSDGIGFQFNASYKFSKSTFMFVNPTPTLLNTNGNWKTFWSGEFNLNHIITPNKFKMNIGCSPNFTNDIYLYKIGATLFI</sequence>
<reference evidence="2 3" key="1">
    <citation type="submission" date="2024-04" db="EMBL/GenBank/DDBJ databases">
        <title>draft genome sequnece of Flavobacterium buctense JCM 30750.</title>
        <authorList>
            <person name="Kim D.-U."/>
        </authorList>
    </citation>
    <scope>NUCLEOTIDE SEQUENCE [LARGE SCALE GENOMIC DNA]</scope>
    <source>
        <strain evidence="2 3">JCM 30750</strain>
    </source>
</reference>
<feature type="signal peptide" evidence="1">
    <location>
        <begin position="1"/>
        <end position="23"/>
    </location>
</feature>
<feature type="chain" id="PRO_5045373771" description="Transporter" evidence="1">
    <location>
        <begin position="24"/>
        <end position="258"/>
    </location>
</feature>
<evidence type="ECO:0000313" key="2">
    <source>
        <dbReference type="EMBL" id="MEK8180808.1"/>
    </source>
</evidence>